<evidence type="ECO:0000313" key="4">
    <source>
        <dbReference type="Proteomes" id="UP000199423"/>
    </source>
</evidence>
<feature type="signal peptide" evidence="2">
    <location>
        <begin position="1"/>
        <end position="15"/>
    </location>
</feature>
<organism evidence="3 4">
    <name type="scientific">Hyphomicrobium facile</name>
    <dbReference type="NCBI Taxonomy" id="51670"/>
    <lineage>
        <taxon>Bacteria</taxon>
        <taxon>Pseudomonadati</taxon>
        <taxon>Pseudomonadota</taxon>
        <taxon>Alphaproteobacteria</taxon>
        <taxon>Hyphomicrobiales</taxon>
        <taxon>Hyphomicrobiaceae</taxon>
        <taxon>Hyphomicrobium</taxon>
    </lineage>
</organism>
<dbReference type="STRING" id="51670.SAMN04488557_4162"/>
<evidence type="ECO:0000313" key="3">
    <source>
        <dbReference type="EMBL" id="SFV39136.1"/>
    </source>
</evidence>
<dbReference type="RefSeq" id="WP_092869659.1">
    <property type="nucleotide sequence ID" value="NZ_FPCH01000005.1"/>
</dbReference>
<dbReference type="CDD" id="cd05483">
    <property type="entry name" value="retropepsin_like_bacteria"/>
    <property type="match status" value="1"/>
</dbReference>
<feature type="chain" id="PRO_5012995144" evidence="2">
    <location>
        <begin position="16"/>
        <end position="191"/>
    </location>
</feature>
<protein>
    <submittedName>
        <fullName evidence="3">Aspartyl protease family protein</fullName>
    </submittedName>
</protein>
<dbReference type="Proteomes" id="UP000199423">
    <property type="component" value="Unassembled WGS sequence"/>
</dbReference>
<keyword evidence="2" id="KW-0732">Signal</keyword>
<accession>A0A1I7NWU1</accession>
<keyword evidence="4" id="KW-1185">Reference proteome</keyword>
<feature type="region of interest" description="Disordered" evidence="1">
    <location>
        <begin position="44"/>
        <end position="63"/>
    </location>
</feature>
<sequence>MSSATVSLFGSFALAALGAAGLAYTLTHPGVLVSAFDHAKATSGLSAQSPAGHSDDPLLDAQDATRTQPGTVTLPAGDYGHFRAEADINGRDIDVMVDTGASLVALTFEDARRAGILVKPSDFTHTAQTANGIARVAPVTIPRISIGDITVRNVAGVVSERGASERTLLGMSFLGRLSRVEMRGGTLVLQE</sequence>
<dbReference type="Pfam" id="PF13975">
    <property type="entry name" value="gag-asp_proteas"/>
    <property type="match status" value="1"/>
</dbReference>
<keyword evidence="3" id="KW-0378">Hydrolase</keyword>
<proteinExistence type="predicted"/>
<dbReference type="GO" id="GO:0008233">
    <property type="term" value="F:peptidase activity"/>
    <property type="evidence" value="ECO:0007669"/>
    <property type="project" value="UniProtKB-KW"/>
</dbReference>
<name>A0A1I7NWU1_9HYPH</name>
<dbReference type="GO" id="GO:0006508">
    <property type="term" value="P:proteolysis"/>
    <property type="evidence" value="ECO:0007669"/>
    <property type="project" value="UniProtKB-KW"/>
</dbReference>
<gene>
    <name evidence="3" type="ORF">SAMN04488557_4162</name>
</gene>
<dbReference type="SUPFAM" id="SSF50630">
    <property type="entry name" value="Acid proteases"/>
    <property type="match status" value="1"/>
</dbReference>
<dbReference type="OrthoDB" id="7595324at2"/>
<dbReference type="EMBL" id="FPCH01000005">
    <property type="protein sequence ID" value="SFV39136.1"/>
    <property type="molecule type" value="Genomic_DNA"/>
</dbReference>
<evidence type="ECO:0000256" key="1">
    <source>
        <dbReference type="SAM" id="MobiDB-lite"/>
    </source>
</evidence>
<reference evidence="4" key="1">
    <citation type="submission" date="2016-10" db="EMBL/GenBank/DDBJ databases">
        <authorList>
            <person name="Varghese N."/>
            <person name="Submissions S."/>
        </authorList>
    </citation>
    <scope>NUCLEOTIDE SEQUENCE [LARGE SCALE GENOMIC DNA]</scope>
    <source>
        <strain evidence="4">DSM 1565</strain>
    </source>
</reference>
<evidence type="ECO:0000256" key="2">
    <source>
        <dbReference type="SAM" id="SignalP"/>
    </source>
</evidence>
<dbReference type="AlphaFoldDB" id="A0A1I7NWU1"/>
<dbReference type="InterPro" id="IPR011969">
    <property type="entry name" value="Clan_AA_Asp_peptidase_C"/>
</dbReference>
<dbReference type="InterPro" id="IPR034122">
    <property type="entry name" value="Retropepsin-like_bacterial"/>
</dbReference>
<keyword evidence="3" id="KW-0645">Protease</keyword>
<dbReference type="Gene3D" id="2.40.70.10">
    <property type="entry name" value="Acid Proteases"/>
    <property type="match status" value="1"/>
</dbReference>
<dbReference type="InterPro" id="IPR021109">
    <property type="entry name" value="Peptidase_aspartic_dom_sf"/>
</dbReference>
<dbReference type="NCBIfam" id="TIGR02281">
    <property type="entry name" value="clan_AA_DTGA"/>
    <property type="match status" value="1"/>
</dbReference>